<reference evidence="1 2" key="1">
    <citation type="journal article" date="2018" name="Front. Plant Sci.">
        <title>Red Clover (Trifolium pratense) and Zigzag Clover (T. medium) - A Picture of Genomic Similarities and Differences.</title>
        <authorList>
            <person name="Dluhosova J."/>
            <person name="Istvanek J."/>
            <person name="Nedelnik J."/>
            <person name="Repkova J."/>
        </authorList>
    </citation>
    <scope>NUCLEOTIDE SEQUENCE [LARGE SCALE GENOMIC DNA]</scope>
    <source>
        <strain evidence="2">cv. 10/8</strain>
        <tissue evidence="1">Leaf</tissue>
    </source>
</reference>
<accession>A0A392MMF4</accession>
<organism evidence="1 2">
    <name type="scientific">Trifolium medium</name>
    <dbReference type="NCBI Taxonomy" id="97028"/>
    <lineage>
        <taxon>Eukaryota</taxon>
        <taxon>Viridiplantae</taxon>
        <taxon>Streptophyta</taxon>
        <taxon>Embryophyta</taxon>
        <taxon>Tracheophyta</taxon>
        <taxon>Spermatophyta</taxon>
        <taxon>Magnoliopsida</taxon>
        <taxon>eudicotyledons</taxon>
        <taxon>Gunneridae</taxon>
        <taxon>Pentapetalae</taxon>
        <taxon>rosids</taxon>
        <taxon>fabids</taxon>
        <taxon>Fabales</taxon>
        <taxon>Fabaceae</taxon>
        <taxon>Papilionoideae</taxon>
        <taxon>50 kb inversion clade</taxon>
        <taxon>NPAAA clade</taxon>
        <taxon>Hologalegina</taxon>
        <taxon>IRL clade</taxon>
        <taxon>Trifolieae</taxon>
        <taxon>Trifolium</taxon>
    </lineage>
</organism>
<evidence type="ECO:0000313" key="2">
    <source>
        <dbReference type="Proteomes" id="UP000265520"/>
    </source>
</evidence>
<evidence type="ECO:0000313" key="1">
    <source>
        <dbReference type="EMBL" id="MCH88686.1"/>
    </source>
</evidence>
<dbReference type="Proteomes" id="UP000265520">
    <property type="component" value="Unassembled WGS sequence"/>
</dbReference>
<sequence length="85" mass="9880">MNWSNNGKDCSRRSCQTECFAIKSVSVLVKQDGEYVERLKIVRCTESMEALFVRFEFEFNGFCKRLVEERPIPFGCDWTISVGVE</sequence>
<keyword evidence="2" id="KW-1185">Reference proteome</keyword>
<dbReference type="AlphaFoldDB" id="A0A392MMF4"/>
<gene>
    <name evidence="1" type="ORF">A2U01_0009577</name>
</gene>
<comment type="caution">
    <text evidence="1">The sequence shown here is derived from an EMBL/GenBank/DDBJ whole genome shotgun (WGS) entry which is preliminary data.</text>
</comment>
<dbReference type="EMBL" id="LXQA010014645">
    <property type="protein sequence ID" value="MCH88686.1"/>
    <property type="molecule type" value="Genomic_DNA"/>
</dbReference>
<protein>
    <submittedName>
        <fullName evidence="1">Uncharacterized protein</fullName>
    </submittedName>
</protein>
<proteinExistence type="predicted"/>
<name>A0A392MMF4_9FABA</name>